<dbReference type="Pfam" id="PF04397">
    <property type="entry name" value="LytTR"/>
    <property type="match status" value="1"/>
</dbReference>
<dbReference type="InterPro" id="IPR007492">
    <property type="entry name" value="LytTR_DNA-bd_dom"/>
</dbReference>
<feature type="transmembrane region" description="Helical" evidence="1">
    <location>
        <begin position="49"/>
        <end position="69"/>
    </location>
</feature>
<evidence type="ECO:0000313" key="4">
    <source>
        <dbReference type="Proteomes" id="UP000645390"/>
    </source>
</evidence>
<feature type="transmembrane region" description="Helical" evidence="1">
    <location>
        <begin position="20"/>
        <end position="37"/>
    </location>
</feature>
<evidence type="ECO:0000313" key="3">
    <source>
        <dbReference type="EMBL" id="GGI29097.1"/>
    </source>
</evidence>
<name>A0ABQ2BPB8_9SPHI</name>
<organism evidence="3 4">
    <name type="scientific">Pedobacter mendelii</name>
    <dbReference type="NCBI Taxonomy" id="1908240"/>
    <lineage>
        <taxon>Bacteria</taxon>
        <taxon>Pseudomonadati</taxon>
        <taxon>Bacteroidota</taxon>
        <taxon>Sphingobacteriia</taxon>
        <taxon>Sphingobacteriales</taxon>
        <taxon>Sphingobacteriaceae</taxon>
        <taxon>Pedobacter</taxon>
    </lineage>
</organism>
<sequence>MPMQKISSVELGNGPYPNFYIRLVICLVIGHFMVSFGERENIFELLQLSYYYPALGSSFLITTIICEFIHYCNQNLDANYSWRTKTRKRLIMQILVCGIIAVALAAILAMIYFKANHISITDTSYFRYDFTVIICFVAILNLYSIVVNLYELKILSRKNLSNKYRTGGKNIIDTSMPAIIYSVNRVCFDLKFDGEKLGTYKSLKEALASLPSSDYFLVNRSLIVHRLCINDYVPSDSNTLKLNMKDPFEGMSYYVSQRNAVAFKRWFNGNEEIG</sequence>
<keyword evidence="1" id="KW-0812">Transmembrane</keyword>
<dbReference type="SMART" id="SM00850">
    <property type="entry name" value="LytTR"/>
    <property type="match status" value="1"/>
</dbReference>
<keyword evidence="1" id="KW-1133">Transmembrane helix</keyword>
<proteinExistence type="predicted"/>
<feature type="transmembrane region" description="Helical" evidence="1">
    <location>
        <begin position="125"/>
        <end position="150"/>
    </location>
</feature>
<evidence type="ECO:0000256" key="1">
    <source>
        <dbReference type="SAM" id="Phobius"/>
    </source>
</evidence>
<keyword evidence="4" id="KW-1185">Reference proteome</keyword>
<feature type="domain" description="HTH LytTR-type" evidence="2">
    <location>
        <begin position="167"/>
        <end position="268"/>
    </location>
</feature>
<dbReference type="Proteomes" id="UP000645390">
    <property type="component" value="Unassembled WGS sequence"/>
</dbReference>
<feature type="transmembrane region" description="Helical" evidence="1">
    <location>
        <begin position="90"/>
        <end position="113"/>
    </location>
</feature>
<reference evidence="4" key="1">
    <citation type="journal article" date="2019" name="Int. J. Syst. Evol. Microbiol.">
        <title>The Global Catalogue of Microorganisms (GCM) 10K type strain sequencing project: providing services to taxonomists for standard genome sequencing and annotation.</title>
        <authorList>
            <consortium name="The Broad Institute Genomics Platform"/>
            <consortium name="The Broad Institute Genome Sequencing Center for Infectious Disease"/>
            <person name="Wu L."/>
            <person name="Ma J."/>
        </authorList>
    </citation>
    <scope>NUCLEOTIDE SEQUENCE [LARGE SCALE GENOMIC DNA]</scope>
    <source>
        <strain evidence="4">CCM 8939</strain>
    </source>
</reference>
<comment type="caution">
    <text evidence="3">The sequence shown here is derived from an EMBL/GenBank/DDBJ whole genome shotgun (WGS) entry which is preliminary data.</text>
</comment>
<gene>
    <name evidence="3" type="ORF">GCM10008119_35930</name>
</gene>
<accession>A0ABQ2BPB8</accession>
<protein>
    <recommendedName>
        <fullName evidence="2">HTH LytTR-type domain-containing protein</fullName>
    </recommendedName>
</protein>
<dbReference type="EMBL" id="BMDJ01000014">
    <property type="protein sequence ID" value="GGI29097.1"/>
    <property type="molecule type" value="Genomic_DNA"/>
</dbReference>
<evidence type="ECO:0000259" key="2">
    <source>
        <dbReference type="SMART" id="SM00850"/>
    </source>
</evidence>
<keyword evidence="1" id="KW-0472">Membrane</keyword>